<proteinExistence type="predicted"/>
<keyword evidence="8" id="KW-1185">Reference proteome</keyword>
<reference evidence="7 8" key="1">
    <citation type="journal article" date="2019" name="Emerg. Microbes Infect.">
        <title>Comprehensive subspecies identification of 175 nontuberculous mycobacteria species based on 7547 genomic profiles.</title>
        <authorList>
            <person name="Matsumoto Y."/>
            <person name="Kinjo T."/>
            <person name="Motooka D."/>
            <person name="Nabeya D."/>
            <person name="Jung N."/>
            <person name="Uechi K."/>
            <person name="Horii T."/>
            <person name="Iida T."/>
            <person name="Fujita J."/>
            <person name="Nakamura S."/>
        </authorList>
    </citation>
    <scope>NUCLEOTIDE SEQUENCE [LARGE SCALE GENOMIC DNA]</scope>
    <source>
        <strain evidence="7 8">JCM 30275</strain>
    </source>
</reference>
<evidence type="ECO:0000256" key="4">
    <source>
        <dbReference type="ARBA" id="ARBA00022989"/>
    </source>
</evidence>
<feature type="transmembrane region" description="Helical" evidence="6">
    <location>
        <begin position="104"/>
        <end position="125"/>
    </location>
</feature>
<keyword evidence="4 6" id="KW-1133">Transmembrane helix</keyword>
<dbReference type="RefSeq" id="WP_163806294.1">
    <property type="nucleotide sequence ID" value="NZ_AP022620.1"/>
</dbReference>
<comment type="subcellular location">
    <subcellularLocation>
        <location evidence="1">Cell membrane</location>
        <topology evidence="1">Multi-pass membrane protein</topology>
    </subcellularLocation>
</comment>
<dbReference type="InterPro" id="IPR019108">
    <property type="entry name" value="Caa3_assmbl_CtaG-rel"/>
</dbReference>
<evidence type="ECO:0008006" key="9">
    <source>
        <dbReference type="Google" id="ProtNLM"/>
    </source>
</evidence>
<dbReference type="Pfam" id="PF09678">
    <property type="entry name" value="Caa3_CtaG"/>
    <property type="match status" value="1"/>
</dbReference>
<evidence type="ECO:0000256" key="6">
    <source>
        <dbReference type="SAM" id="Phobius"/>
    </source>
</evidence>
<protein>
    <recommendedName>
        <fullName evidence="9">Copper resistance protein CopD</fullName>
    </recommendedName>
</protein>
<feature type="transmembrane region" description="Helical" evidence="6">
    <location>
        <begin position="177"/>
        <end position="204"/>
    </location>
</feature>
<evidence type="ECO:0000313" key="8">
    <source>
        <dbReference type="Proteomes" id="UP000467249"/>
    </source>
</evidence>
<evidence type="ECO:0000256" key="2">
    <source>
        <dbReference type="ARBA" id="ARBA00022475"/>
    </source>
</evidence>
<feature type="transmembrane region" description="Helical" evidence="6">
    <location>
        <begin position="224"/>
        <end position="246"/>
    </location>
</feature>
<evidence type="ECO:0000256" key="3">
    <source>
        <dbReference type="ARBA" id="ARBA00022692"/>
    </source>
</evidence>
<evidence type="ECO:0000256" key="5">
    <source>
        <dbReference type="ARBA" id="ARBA00023136"/>
    </source>
</evidence>
<keyword evidence="2" id="KW-1003">Cell membrane</keyword>
<dbReference type="Proteomes" id="UP000467249">
    <property type="component" value="Chromosome"/>
</dbReference>
<feature type="transmembrane region" description="Helical" evidence="6">
    <location>
        <begin position="38"/>
        <end position="62"/>
    </location>
</feature>
<accession>A0A6N4WEM3</accession>
<feature type="transmembrane region" description="Helical" evidence="6">
    <location>
        <begin position="145"/>
        <end position="165"/>
    </location>
</feature>
<feature type="transmembrane region" description="Helical" evidence="6">
    <location>
        <begin position="68"/>
        <end position="92"/>
    </location>
</feature>
<evidence type="ECO:0000313" key="7">
    <source>
        <dbReference type="EMBL" id="BBZ79265.1"/>
    </source>
</evidence>
<gene>
    <name evidence="7" type="ORF">MANY_46020</name>
</gene>
<name>A0A6N4WEM3_9MYCO</name>
<feature type="transmembrane region" description="Helical" evidence="6">
    <location>
        <begin position="6"/>
        <end position="26"/>
    </location>
</feature>
<dbReference type="GO" id="GO:0005886">
    <property type="term" value="C:plasma membrane"/>
    <property type="evidence" value="ECO:0007669"/>
    <property type="project" value="UniProtKB-SubCell"/>
</dbReference>
<organism evidence="7 8">
    <name type="scientific">Mycolicibacterium anyangense</name>
    <dbReference type="NCBI Taxonomy" id="1431246"/>
    <lineage>
        <taxon>Bacteria</taxon>
        <taxon>Bacillati</taxon>
        <taxon>Actinomycetota</taxon>
        <taxon>Actinomycetes</taxon>
        <taxon>Mycobacteriales</taxon>
        <taxon>Mycobacteriaceae</taxon>
        <taxon>Mycolicibacterium</taxon>
    </lineage>
</organism>
<keyword evidence="5 6" id="KW-0472">Membrane</keyword>
<keyword evidence="3 6" id="KW-0812">Transmembrane</keyword>
<sequence>MVLLSWTLDITALAGMTVVGAAYFRCRRAAAAVSRGQSWCFAAGLLVWAVATFSAVGVYAPVLFWVRALQVLLLLFVAPFLLALGRPLAAVLAGSGAGRRVVEWALASAVGRCVLSPPVTSIAMLATPWLLYLTPWYEASMRGPLAVATRMVLVVIGFGYFYARLQADPVPKQYSPLLSLGISVVESLADGLLGVVLWLGPIVASDYYAALHRDWGPTQRVDQSIGAGILWIVGDLVGIPFVLVLMRALGRDERRKADRVDAELAAEPPAEGSPTLWWENDPVLRERFGMR</sequence>
<dbReference type="AlphaFoldDB" id="A0A6N4WEM3"/>
<evidence type="ECO:0000256" key="1">
    <source>
        <dbReference type="ARBA" id="ARBA00004651"/>
    </source>
</evidence>
<dbReference type="KEGG" id="many:MANY_46020"/>
<dbReference type="EMBL" id="AP022620">
    <property type="protein sequence ID" value="BBZ79265.1"/>
    <property type="molecule type" value="Genomic_DNA"/>
</dbReference>